<keyword evidence="1" id="KW-1133">Transmembrane helix</keyword>
<accession>A0A968GDL1</accession>
<evidence type="ECO:0008006" key="4">
    <source>
        <dbReference type="Google" id="ProtNLM"/>
    </source>
</evidence>
<keyword evidence="1" id="KW-0472">Membrane</keyword>
<dbReference type="EMBL" id="JAATLM010000001">
    <property type="protein sequence ID" value="NIZ68666.1"/>
    <property type="molecule type" value="Genomic_DNA"/>
</dbReference>
<gene>
    <name evidence="2" type="ORF">HCT48_00310</name>
</gene>
<evidence type="ECO:0000313" key="3">
    <source>
        <dbReference type="Proteomes" id="UP000778951"/>
    </source>
</evidence>
<protein>
    <recommendedName>
        <fullName evidence="4">Septum formation initiator</fullName>
    </recommendedName>
</protein>
<organism evidence="2 3">
    <name type="scientific">Entomospira culicis</name>
    <dbReference type="NCBI Taxonomy" id="2719989"/>
    <lineage>
        <taxon>Bacteria</taxon>
        <taxon>Pseudomonadati</taxon>
        <taxon>Spirochaetota</taxon>
        <taxon>Spirochaetia</taxon>
        <taxon>Spirochaetales</taxon>
        <taxon>Spirochaetaceae</taxon>
        <taxon>Entomospira</taxon>
    </lineage>
</organism>
<evidence type="ECO:0000256" key="1">
    <source>
        <dbReference type="SAM" id="Phobius"/>
    </source>
</evidence>
<name>A0A968GDL1_9SPIO</name>
<feature type="transmembrane region" description="Helical" evidence="1">
    <location>
        <begin position="117"/>
        <end position="139"/>
    </location>
</feature>
<dbReference type="AlphaFoldDB" id="A0A968GDL1"/>
<proteinExistence type="predicted"/>
<dbReference type="RefSeq" id="WP_167694741.1">
    <property type="nucleotide sequence ID" value="NZ_CP118181.1"/>
</dbReference>
<keyword evidence="1" id="KW-0812">Transmembrane</keyword>
<keyword evidence="3" id="KW-1185">Reference proteome</keyword>
<dbReference type="Proteomes" id="UP000778951">
    <property type="component" value="Unassembled WGS sequence"/>
</dbReference>
<reference evidence="2" key="1">
    <citation type="submission" date="2020-03" db="EMBL/GenBank/DDBJ databases">
        <title>Spirochaetal bacteria isolated from arthropods constitute a novel genus Entomospira genus novum within the order Spirochaetales.</title>
        <authorList>
            <person name="Grana-Miraglia L."/>
            <person name="Sikutova S."/>
            <person name="Fingerle V."/>
            <person name="Sing A."/>
            <person name="Castillo-Ramirez S."/>
            <person name="Margos G."/>
            <person name="Rudolf I."/>
        </authorList>
    </citation>
    <scope>NUCLEOTIDE SEQUENCE</scope>
    <source>
        <strain evidence="2">BR149</strain>
    </source>
</reference>
<evidence type="ECO:0000313" key="2">
    <source>
        <dbReference type="EMBL" id="NIZ68666.1"/>
    </source>
</evidence>
<comment type="caution">
    <text evidence="2">The sequence shown here is derived from an EMBL/GenBank/DDBJ whole genome shotgun (WGS) entry which is preliminary data.</text>
</comment>
<sequence length="144" mass="16716">MLSRYKKIWWALYAGLLSLLLVDLFLGSMNFGLQAQQRREIEQMQENLDALLSLQVMLEAIKADHEHNDETIILEARKVGFFRPNEALIVVRGVENLADNREVGQVVRQVVDRKPALRWYGIFAFVVAFCLVLMGQLFLHREEE</sequence>
<feature type="transmembrane region" description="Helical" evidence="1">
    <location>
        <begin position="12"/>
        <end position="33"/>
    </location>
</feature>